<protein>
    <submittedName>
        <fullName evidence="7">dTDP-glucose 4,6-dehydratase</fullName>
        <ecNumber evidence="7">4.2.1.46</ecNumber>
    </submittedName>
</protein>
<organism evidence="7 8">
    <name type="scientific">Nitrospira defluvii</name>
    <dbReference type="NCBI Taxonomy" id="330214"/>
    <lineage>
        <taxon>Bacteria</taxon>
        <taxon>Pseudomonadati</taxon>
        <taxon>Nitrospirota</taxon>
        <taxon>Nitrospiria</taxon>
        <taxon>Nitrospirales</taxon>
        <taxon>Nitrospiraceae</taxon>
        <taxon>Nitrospira</taxon>
    </lineage>
</organism>
<name>A0ABN7MFU2_9BACT</name>
<dbReference type="RefSeq" id="WP_213044341.1">
    <property type="nucleotide sequence ID" value="NZ_CAJNBJ010000022.1"/>
</dbReference>
<keyword evidence="4 7" id="KW-0456">Lyase</keyword>
<evidence type="ECO:0000256" key="5">
    <source>
        <dbReference type="SAM" id="Phobius"/>
    </source>
</evidence>
<proteinExistence type="predicted"/>
<dbReference type="GO" id="GO:0008460">
    <property type="term" value="F:dTDP-glucose 4,6-dehydratase activity"/>
    <property type="evidence" value="ECO:0007669"/>
    <property type="project" value="UniProtKB-EC"/>
</dbReference>
<keyword evidence="8" id="KW-1185">Reference proteome</keyword>
<dbReference type="InterPro" id="IPR044516">
    <property type="entry name" value="UXS-like"/>
</dbReference>
<dbReference type="EMBL" id="CAJNBJ010000022">
    <property type="protein sequence ID" value="CAE6804094.1"/>
    <property type="molecule type" value="Genomic_DNA"/>
</dbReference>
<keyword evidence="5" id="KW-0472">Membrane</keyword>
<evidence type="ECO:0000256" key="4">
    <source>
        <dbReference type="ARBA" id="ARBA00023239"/>
    </source>
</evidence>
<dbReference type="SUPFAM" id="SSF51735">
    <property type="entry name" value="NAD(P)-binding Rossmann-fold domains"/>
    <property type="match status" value="1"/>
</dbReference>
<keyword evidence="5" id="KW-1133">Transmembrane helix</keyword>
<dbReference type="PANTHER" id="PTHR43078:SF6">
    <property type="entry name" value="UDP-GLUCURONIC ACID DECARBOXYLASE 1"/>
    <property type="match status" value="1"/>
</dbReference>
<evidence type="ECO:0000256" key="1">
    <source>
        <dbReference type="ARBA" id="ARBA00001911"/>
    </source>
</evidence>
<sequence>MTSDTSLFVQAQGWLDEDWARMEKTLGPRLEALRGKRILVTGAAGFLGFGFLHFFSYLNRTFLKNGRLSIVAADNYIRGCPRWLTELVAVSPDIQLVRQDITKPWPQSTASRFNFIIHGASIASPKVYRQYPLETLDTNISGLRHMLELAKSHRTESILYFSSSEIYGDPPAHEIPTNEAYRGNVSCIGPRACYDESKRLGETLCYLYYQQHGVPAKIVRPFNNFGPGLRLADGRVLPDFCRDILADRDIVLRSDGSPTRTFCYVSDALTGYLLTLLSRHHAEPFNIGSDSPEISMHDLGRMLLQVAGSARQVIHKPSEEADYLTDNPNRRCPNLAKSRSLLGYTPLVDLRIGLGRMLHWYRHFVDLEELAEDKRVS</sequence>
<comment type="caution">
    <text evidence="7">The sequence shown here is derived from an EMBL/GenBank/DDBJ whole genome shotgun (WGS) entry which is preliminary data.</text>
</comment>
<evidence type="ECO:0000256" key="2">
    <source>
        <dbReference type="ARBA" id="ARBA00022793"/>
    </source>
</evidence>
<keyword evidence="2" id="KW-0210">Decarboxylase</keyword>
<gene>
    <name evidence="7" type="ORF">NSPZN2_90004</name>
</gene>
<feature type="transmembrane region" description="Helical" evidence="5">
    <location>
        <begin position="38"/>
        <end position="58"/>
    </location>
</feature>
<dbReference type="InterPro" id="IPR001509">
    <property type="entry name" value="Epimerase_deHydtase"/>
</dbReference>
<evidence type="ECO:0000313" key="7">
    <source>
        <dbReference type="EMBL" id="CAE6804094.1"/>
    </source>
</evidence>
<evidence type="ECO:0000256" key="3">
    <source>
        <dbReference type="ARBA" id="ARBA00023027"/>
    </source>
</evidence>
<dbReference type="PANTHER" id="PTHR43078">
    <property type="entry name" value="UDP-GLUCURONIC ACID DECARBOXYLASE-RELATED"/>
    <property type="match status" value="1"/>
</dbReference>
<evidence type="ECO:0000313" key="8">
    <source>
        <dbReference type="Proteomes" id="UP000675880"/>
    </source>
</evidence>
<dbReference type="Gene3D" id="3.40.50.720">
    <property type="entry name" value="NAD(P)-binding Rossmann-like Domain"/>
    <property type="match status" value="1"/>
</dbReference>
<dbReference type="Pfam" id="PF01370">
    <property type="entry name" value="Epimerase"/>
    <property type="match status" value="1"/>
</dbReference>
<dbReference type="InterPro" id="IPR036291">
    <property type="entry name" value="NAD(P)-bd_dom_sf"/>
</dbReference>
<evidence type="ECO:0000259" key="6">
    <source>
        <dbReference type="Pfam" id="PF01370"/>
    </source>
</evidence>
<keyword evidence="3" id="KW-0520">NAD</keyword>
<accession>A0ABN7MFU2</accession>
<dbReference type="Proteomes" id="UP000675880">
    <property type="component" value="Unassembled WGS sequence"/>
</dbReference>
<feature type="domain" description="NAD-dependent epimerase/dehydratase" evidence="6">
    <location>
        <begin position="38"/>
        <end position="288"/>
    </location>
</feature>
<dbReference type="EC" id="4.2.1.46" evidence="7"/>
<keyword evidence="5" id="KW-0812">Transmembrane</keyword>
<reference evidence="7 8" key="1">
    <citation type="submission" date="2021-02" db="EMBL/GenBank/DDBJ databases">
        <authorList>
            <person name="Han P."/>
        </authorList>
    </citation>
    <scope>NUCLEOTIDE SEQUENCE [LARGE SCALE GENOMIC DNA]</scope>
    <source>
        <strain evidence="7">Candidatus Nitrospira sp. ZN2</strain>
    </source>
</reference>
<comment type="cofactor">
    <cofactor evidence="1">
        <name>NAD(+)</name>
        <dbReference type="ChEBI" id="CHEBI:57540"/>
    </cofactor>
</comment>